<gene>
    <name evidence="9" type="ORF">V8P97_07045</name>
</gene>
<dbReference type="PANTHER" id="PTHR43744">
    <property type="entry name" value="ABC TRANSPORTER PERMEASE PROTEIN MG189-RELATED-RELATED"/>
    <property type="match status" value="1"/>
</dbReference>
<evidence type="ECO:0000256" key="3">
    <source>
        <dbReference type="ARBA" id="ARBA00022475"/>
    </source>
</evidence>
<evidence type="ECO:0000256" key="4">
    <source>
        <dbReference type="ARBA" id="ARBA00022692"/>
    </source>
</evidence>
<evidence type="ECO:0000256" key="7">
    <source>
        <dbReference type="RuleBase" id="RU363032"/>
    </source>
</evidence>
<feature type="domain" description="ABC transmembrane type-1" evidence="8">
    <location>
        <begin position="97"/>
        <end position="287"/>
    </location>
</feature>
<keyword evidence="6 7" id="KW-0472">Membrane</keyword>
<keyword evidence="10" id="KW-1185">Reference proteome</keyword>
<evidence type="ECO:0000256" key="6">
    <source>
        <dbReference type="ARBA" id="ARBA00023136"/>
    </source>
</evidence>
<feature type="transmembrane region" description="Helical" evidence="7">
    <location>
        <begin position="132"/>
        <end position="159"/>
    </location>
</feature>
<feature type="transmembrane region" description="Helical" evidence="7">
    <location>
        <begin position="165"/>
        <end position="186"/>
    </location>
</feature>
<comment type="caution">
    <text evidence="9">The sequence shown here is derived from an EMBL/GenBank/DDBJ whole genome shotgun (WGS) entry which is preliminary data.</text>
</comment>
<dbReference type="CDD" id="cd06261">
    <property type="entry name" value="TM_PBP2"/>
    <property type="match status" value="1"/>
</dbReference>
<protein>
    <submittedName>
        <fullName evidence="9">Carbohydrate ABC transporter permease</fullName>
    </submittedName>
</protein>
<feature type="transmembrane region" description="Helical" evidence="7">
    <location>
        <begin position="37"/>
        <end position="58"/>
    </location>
</feature>
<evidence type="ECO:0000256" key="5">
    <source>
        <dbReference type="ARBA" id="ARBA00022989"/>
    </source>
</evidence>
<evidence type="ECO:0000256" key="1">
    <source>
        <dbReference type="ARBA" id="ARBA00004651"/>
    </source>
</evidence>
<organism evidence="9 10">
    <name type="scientific">Bifidobacterium favimelis</name>
    <dbReference type="NCBI Taxonomy" id="3122979"/>
    <lineage>
        <taxon>Bacteria</taxon>
        <taxon>Bacillati</taxon>
        <taxon>Actinomycetota</taxon>
        <taxon>Actinomycetes</taxon>
        <taxon>Bifidobacteriales</taxon>
        <taxon>Bifidobacteriaceae</taxon>
        <taxon>Bifidobacterium</taxon>
    </lineage>
</organism>
<comment type="similarity">
    <text evidence="7">Belongs to the binding-protein-dependent transport system permease family.</text>
</comment>
<keyword evidence="2 7" id="KW-0813">Transport</keyword>
<sequence>MTASAASGSLDPDPTSGSYVRENKLTPWQKFMRGRGLSYTVLAVVGAFWVFPFVWMALGSLKTQREILASPPTFIPKDPTLANYTKWFGQLHFSSYFTNSLIVAVVTVLGNVVFCSMVGYALAKIDFAGKRILFGAVMVTLMVPSVSTFVPLFVIIANMGLSNSYLALILPFLTQPIGVFLMRQFISGIPDALLEAARVDGAGELRIFWSIVLPQCGPPLATLSILTFLSSWNNFLWPLVAMQTEDKYTLPVALSLYSTGQNATNYGVLLAGAVLVITPILLLFVFLQRYFIQGVAMTGIK</sequence>
<keyword evidence="5 7" id="KW-1133">Transmembrane helix</keyword>
<dbReference type="PROSITE" id="PS50928">
    <property type="entry name" value="ABC_TM1"/>
    <property type="match status" value="1"/>
</dbReference>
<dbReference type="InterPro" id="IPR000515">
    <property type="entry name" value="MetI-like"/>
</dbReference>
<dbReference type="Gene3D" id="1.10.3720.10">
    <property type="entry name" value="MetI-like"/>
    <property type="match status" value="1"/>
</dbReference>
<accession>A0ABU8ZPR0</accession>
<dbReference type="EMBL" id="JBANBB010000002">
    <property type="protein sequence ID" value="MEK0307214.1"/>
    <property type="molecule type" value="Genomic_DNA"/>
</dbReference>
<dbReference type="SUPFAM" id="SSF161098">
    <property type="entry name" value="MetI-like"/>
    <property type="match status" value="1"/>
</dbReference>
<dbReference type="Proteomes" id="UP001373159">
    <property type="component" value="Unassembled WGS sequence"/>
</dbReference>
<evidence type="ECO:0000313" key="10">
    <source>
        <dbReference type="Proteomes" id="UP001373159"/>
    </source>
</evidence>
<dbReference type="InterPro" id="IPR035906">
    <property type="entry name" value="MetI-like_sf"/>
</dbReference>
<keyword evidence="4 7" id="KW-0812">Transmembrane</keyword>
<keyword evidence="3" id="KW-1003">Cell membrane</keyword>
<evidence type="ECO:0000259" key="8">
    <source>
        <dbReference type="PROSITE" id="PS50928"/>
    </source>
</evidence>
<name>A0ABU8ZPR0_9BIFI</name>
<dbReference type="Pfam" id="PF00528">
    <property type="entry name" value="BPD_transp_1"/>
    <property type="match status" value="1"/>
</dbReference>
<proteinExistence type="inferred from homology"/>
<feature type="transmembrane region" description="Helical" evidence="7">
    <location>
        <begin position="266"/>
        <end position="287"/>
    </location>
</feature>
<feature type="transmembrane region" description="Helical" evidence="7">
    <location>
        <begin position="96"/>
        <end position="120"/>
    </location>
</feature>
<evidence type="ECO:0000256" key="2">
    <source>
        <dbReference type="ARBA" id="ARBA00022448"/>
    </source>
</evidence>
<comment type="subcellular location">
    <subcellularLocation>
        <location evidence="1 7">Cell membrane</location>
        <topology evidence="1 7">Multi-pass membrane protein</topology>
    </subcellularLocation>
</comment>
<evidence type="ECO:0000313" key="9">
    <source>
        <dbReference type="EMBL" id="MEK0307214.1"/>
    </source>
</evidence>
<dbReference type="RefSeq" id="WP_340469942.1">
    <property type="nucleotide sequence ID" value="NZ_JBANBB010000002.1"/>
</dbReference>
<feature type="transmembrane region" description="Helical" evidence="7">
    <location>
        <begin position="207"/>
        <end position="229"/>
    </location>
</feature>
<dbReference type="PANTHER" id="PTHR43744:SF12">
    <property type="entry name" value="ABC TRANSPORTER PERMEASE PROTEIN MG189-RELATED"/>
    <property type="match status" value="1"/>
</dbReference>
<reference evidence="9 10" key="1">
    <citation type="submission" date="2024-02" db="EMBL/GenBank/DDBJ databases">
        <title>Bifidobacterium honeyensis sp. nov., isolated from the comb honey.</title>
        <authorList>
            <person name="Liu W."/>
            <person name="Li Y."/>
        </authorList>
    </citation>
    <scope>NUCLEOTIDE SEQUENCE [LARGE SCALE GENOMIC DNA]</scope>
    <source>
        <strain evidence="9 10">IMAU50988</strain>
    </source>
</reference>